<feature type="chain" id="PRO_5046575379" description="Pentapeptide MXKDX repeat protein" evidence="1">
    <location>
        <begin position="21"/>
        <end position="54"/>
    </location>
</feature>
<proteinExistence type="predicted"/>
<organism evidence="2 3">
    <name type="scientific">Flaviaesturariibacter amylovorans</name>
    <dbReference type="NCBI Taxonomy" id="1084520"/>
    <lineage>
        <taxon>Bacteria</taxon>
        <taxon>Pseudomonadati</taxon>
        <taxon>Bacteroidota</taxon>
        <taxon>Chitinophagia</taxon>
        <taxon>Chitinophagales</taxon>
        <taxon>Chitinophagaceae</taxon>
        <taxon>Flaviaestuariibacter</taxon>
    </lineage>
</organism>
<evidence type="ECO:0000313" key="2">
    <source>
        <dbReference type="EMBL" id="GAA4344978.1"/>
    </source>
</evidence>
<gene>
    <name evidence="2" type="ORF">GCM10023184_46740</name>
</gene>
<accession>A0ABP8HV27</accession>
<feature type="signal peptide" evidence="1">
    <location>
        <begin position="1"/>
        <end position="20"/>
    </location>
</feature>
<evidence type="ECO:0008006" key="4">
    <source>
        <dbReference type="Google" id="ProtNLM"/>
    </source>
</evidence>
<keyword evidence="3" id="KW-1185">Reference proteome</keyword>
<dbReference type="RefSeq" id="WP_345258477.1">
    <property type="nucleotide sequence ID" value="NZ_BAABGY010000020.1"/>
</dbReference>
<dbReference type="Proteomes" id="UP001501725">
    <property type="component" value="Unassembled WGS sequence"/>
</dbReference>
<evidence type="ECO:0000313" key="3">
    <source>
        <dbReference type="Proteomes" id="UP001501725"/>
    </source>
</evidence>
<dbReference type="EMBL" id="BAABGY010000020">
    <property type="protein sequence ID" value="GAA4344978.1"/>
    <property type="molecule type" value="Genomic_DNA"/>
</dbReference>
<protein>
    <recommendedName>
        <fullName evidence="4">Pentapeptide MXKDX repeat protein</fullName>
    </recommendedName>
</protein>
<evidence type="ECO:0000256" key="1">
    <source>
        <dbReference type="SAM" id="SignalP"/>
    </source>
</evidence>
<comment type="caution">
    <text evidence="2">The sequence shown here is derived from an EMBL/GenBank/DDBJ whole genome shotgun (WGS) entry which is preliminary data.</text>
</comment>
<keyword evidence="1" id="KW-0732">Signal</keyword>
<reference evidence="3" key="1">
    <citation type="journal article" date="2019" name="Int. J. Syst. Evol. Microbiol.">
        <title>The Global Catalogue of Microorganisms (GCM) 10K type strain sequencing project: providing services to taxonomists for standard genome sequencing and annotation.</title>
        <authorList>
            <consortium name="The Broad Institute Genomics Platform"/>
            <consortium name="The Broad Institute Genome Sequencing Center for Infectious Disease"/>
            <person name="Wu L."/>
            <person name="Ma J."/>
        </authorList>
    </citation>
    <scope>NUCLEOTIDE SEQUENCE [LARGE SCALE GENOMIC DNA]</scope>
    <source>
        <strain evidence="3">JCM 17919</strain>
    </source>
</reference>
<name>A0ABP8HV27_9BACT</name>
<sequence length="54" mass="5806">MKKYTLIALAAIFAVGTVTATALNADKGKKKKHGCCAKMEKAACKKEMKKCAKM</sequence>